<dbReference type="Pfam" id="PF24828">
    <property type="entry name" value="DUF7713"/>
    <property type="match status" value="1"/>
</dbReference>
<name>A0A1M6GUF3_9FIRM</name>
<protein>
    <recommendedName>
        <fullName evidence="1">DUF7713 domain-containing protein</fullName>
    </recommendedName>
</protein>
<sequence length="94" mass="10853">MALHDFGRALTAFEGFNIDFQIRDLSEEVLGKDTVLRRVSINQDVIIEHFERSLSWLLKGDFLSYKHASACGEALFERIEELELLSSMVVKNRH</sequence>
<evidence type="ECO:0000259" key="1">
    <source>
        <dbReference type="Pfam" id="PF24828"/>
    </source>
</evidence>
<accession>A0A1M6GUF3</accession>
<evidence type="ECO:0000313" key="2">
    <source>
        <dbReference type="EMBL" id="SHJ13549.1"/>
    </source>
</evidence>
<feature type="domain" description="DUF7713" evidence="1">
    <location>
        <begin position="3"/>
        <end position="27"/>
    </location>
</feature>
<dbReference type="InterPro" id="IPR056130">
    <property type="entry name" value="DUF7713"/>
</dbReference>
<reference evidence="3" key="1">
    <citation type="submission" date="2016-11" db="EMBL/GenBank/DDBJ databases">
        <authorList>
            <person name="Varghese N."/>
            <person name="Submissions S."/>
        </authorList>
    </citation>
    <scope>NUCLEOTIDE SEQUENCE [LARGE SCALE GENOMIC DNA]</scope>
    <source>
        <strain evidence="3">DSM 15449</strain>
    </source>
</reference>
<proteinExistence type="predicted"/>
<dbReference type="Proteomes" id="UP000183954">
    <property type="component" value="Unassembled WGS sequence"/>
</dbReference>
<dbReference type="OrthoDB" id="7601802at2"/>
<keyword evidence="3" id="KW-1185">Reference proteome</keyword>
<dbReference type="AlphaFoldDB" id="A0A1M6GUF3"/>
<evidence type="ECO:0000313" key="3">
    <source>
        <dbReference type="Proteomes" id="UP000183954"/>
    </source>
</evidence>
<gene>
    <name evidence="2" type="ORF">SAMN02746098_05226</name>
</gene>
<organism evidence="2 3">
    <name type="scientific">Desulfosporosinus lacus DSM 15449</name>
    <dbReference type="NCBI Taxonomy" id="1121420"/>
    <lineage>
        <taxon>Bacteria</taxon>
        <taxon>Bacillati</taxon>
        <taxon>Bacillota</taxon>
        <taxon>Clostridia</taxon>
        <taxon>Eubacteriales</taxon>
        <taxon>Desulfitobacteriaceae</taxon>
        <taxon>Desulfosporosinus</taxon>
    </lineage>
</organism>
<dbReference type="EMBL" id="FQXJ01000039">
    <property type="protein sequence ID" value="SHJ13549.1"/>
    <property type="molecule type" value="Genomic_DNA"/>
</dbReference>